<name>A0AAW0EAL3_9AGAR</name>
<feature type="chain" id="PRO_5043934227" description="PEBP-like protein" evidence="2">
    <location>
        <begin position="19"/>
        <end position="260"/>
    </location>
</feature>
<dbReference type="Pfam" id="PF01161">
    <property type="entry name" value="PBP"/>
    <property type="match status" value="1"/>
</dbReference>
<dbReference type="CDD" id="cd00866">
    <property type="entry name" value="PEBP_euk"/>
    <property type="match status" value="1"/>
</dbReference>
<gene>
    <name evidence="3" type="ORF">VNI00_001213</name>
</gene>
<organism evidence="3 4">
    <name type="scientific">Paramarasmius palmivorus</name>
    <dbReference type="NCBI Taxonomy" id="297713"/>
    <lineage>
        <taxon>Eukaryota</taxon>
        <taxon>Fungi</taxon>
        <taxon>Dikarya</taxon>
        <taxon>Basidiomycota</taxon>
        <taxon>Agaricomycotina</taxon>
        <taxon>Agaricomycetes</taxon>
        <taxon>Agaricomycetidae</taxon>
        <taxon>Agaricales</taxon>
        <taxon>Marasmiineae</taxon>
        <taxon>Marasmiaceae</taxon>
        <taxon>Paramarasmius</taxon>
    </lineage>
</organism>
<reference evidence="3 4" key="1">
    <citation type="submission" date="2024-01" db="EMBL/GenBank/DDBJ databases">
        <title>A draft genome for a cacao thread blight-causing isolate of Paramarasmius palmivorus.</title>
        <authorList>
            <person name="Baruah I.K."/>
            <person name="Bukari Y."/>
            <person name="Amoako-Attah I."/>
            <person name="Meinhardt L.W."/>
            <person name="Bailey B.A."/>
            <person name="Cohen S.P."/>
        </authorList>
    </citation>
    <scope>NUCLEOTIDE SEQUENCE [LARGE SCALE GENOMIC DNA]</scope>
    <source>
        <strain evidence="3 4">GH-12</strain>
    </source>
</reference>
<evidence type="ECO:0000313" key="4">
    <source>
        <dbReference type="Proteomes" id="UP001383192"/>
    </source>
</evidence>
<accession>A0AAW0EAL3</accession>
<sequence>MSTKTAAFFLLLATRTIAQTNSSSETLTNVTQAFSDGRVVPDVLESFNPTVLLDVVFTDSSMQTVNVTPGVNLTMQQTANEPQFFLKPPNGMLQTDSQYVVAIVDPDAPTPQNTSISQFRHFLGGHFQLNASTSLLTNMSAALSDFVPPTPPDGSDPHRYVAVVYSQPQGFDASATPLVNASTPRTNFNLSMFAQSVGLGNPIAGNFFLTGPSSNGSGSGDASQTGSAGSATPTNGASSVAAGRGTVGLLIFTILVTEFY</sequence>
<dbReference type="InterPro" id="IPR008914">
    <property type="entry name" value="PEBP"/>
</dbReference>
<dbReference type="EMBL" id="JAYKXP010000003">
    <property type="protein sequence ID" value="KAK7060448.1"/>
    <property type="molecule type" value="Genomic_DNA"/>
</dbReference>
<dbReference type="PANTHER" id="PTHR11362:SF82">
    <property type="entry name" value="PHOSPHATIDYLETHANOLAMINE-BINDING PROTEIN 4"/>
    <property type="match status" value="1"/>
</dbReference>
<dbReference type="InterPro" id="IPR036610">
    <property type="entry name" value="PEBP-like_sf"/>
</dbReference>
<protein>
    <recommendedName>
        <fullName evidence="5">PEBP-like protein</fullName>
    </recommendedName>
</protein>
<evidence type="ECO:0000256" key="1">
    <source>
        <dbReference type="SAM" id="MobiDB-lite"/>
    </source>
</evidence>
<dbReference type="Proteomes" id="UP001383192">
    <property type="component" value="Unassembled WGS sequence"/>
</dbReference>
<comment type="caution">
    <text evidence="3">The sequence shown here is derived from an EMBL/GenBank/DDBJ whole genome shotgun (WGS) entry which is preliminary data.</text>
</comment>
<dbReference type="Gene3D" id="3.90.280.10">
    <property type="entry name" value="PEBP-like"/>
    <property type="match status" value="1"/>
</dbReference>
<feature type="signal peptide" evidence="2">
    <location>
        <begin position="1"/>
        <end position="18"/>
    </location>
</feature>
<dbReference type="PANTHER" id="PTHR11362">
    <property type="entry name" value="PHOSPHATIDYLETHANOLAMINE-BINDING PROTEIN"/>
    <property type="match status" value="1"/>
</dbReference>
<dbReference type="AlphaFoldDB" id="A0AAW0EAL3"/>
<proteinExistence type="predicted"/>
<feature type="region of interest" description="Disordered" evidence="1">
    <location>
        <begin position="214"/>
        <end position="238"/>
    </location>
</feature>
<evidence type="ECO:0008006" key="5">
    <source>
        <dbReference type="Google" id="ProtNLM"/>
    </source>
</evidence>
<evidence type="ECO:0000256" key="2">
    <source>
        <dbReference type="SAM" id="SignalP"/>
    </source>
</evidence>
<dbReference type="SUPFAM" id="SSF49777">
    <property type="entry name" value="PEBP-like"/>
    <property type="match status" value="1"/>
</dbReference>
<keyword evidence="4" id="KW-1185">Reference proteome</keyword>
<keyword evidence="2" id="KW-0732">Signal</keyword>
<dbReference type="InterPro" id="IPR035810">
    <property type="entry name" value="PEBP_euk"/>
</dbReference>
<evidence type="ECO:0000313" key="3">
    <source>
        <dbReference type="EMBL" id="KAK7060448.1"/>
    </source>
</evidence>